<gene>
    <name evidence="3" type="ORF">ENN50_03105</name>
</gene>
<protein>
    <submittedName>
        <fullName evidence="3">Uncharacterized protein</fullName>
    </submittedName>
</protein>
<dbReference type="AlphaFoldDB" id="A0A831SRI9"/>
<evidence type="ECO:0000256" key="2">
    <source>
        <dbReference type="SAM" id="Phobius"/>
    </source>
</evidence>
<proteinExistence type="predicted"/>
<evidence type="ECO:0000256" key="1">
    <source>
        <dbReference type="SAM" id="MobiDB-lite"/>
    </source>
</evidence>
<keyword evidence="2" id="KW-0812">Transmembrane</keyword>
<feature type="region of interest" description="Disordered" evidence="1">
    <location>
        <begin position="75"/>
        <end position="109"/>
    </location>
</feature>
<keyword evidence="2" id="KW-1133">Transmembrane helix</keyword>
<dbReference type="EMBL" id="DSBW01000073">
    <property type="protein sequence ID" value="HED30678.1"/>
    <property type="molecule type" value="Genomic_DNA"/>
</dbReference>
<organism evidence="3">
    <name type="scientific">Prosthecochloris aestuarii</name>
    <dbReference type="NCBI Taxonomy" id="1102"/>
    <lineage>
        <taxon>Bacteria</taxon>
        <taxon>Pseudomonadati</taxon>
        <taxon>Chlorobiota</taxon>
        <taxon>Chlorobiia</taxon>
        <taxon>Chlorobiales</taxon>
        <taxon>Chlorobiaceae</taxon>
        <taxon>Prosthecochloris</taxon>
    </lineage>
</organism>
<evidence type="ECO:0000313" key="3">
    <source>
        <dbReference type="EMBL" id="HED30678.1"/>
    </source>
</evidence>
<comment type="caution">
    <text evidence="3">The sequence shown here is derived from an EMBL/GenBank/DDBJ whole genome shotgun (WGS) entry which is preliminary data.</text>
</comment>
<name>A0A831SRI9_PROAE</name>
<sequence>MSVTVIILLVIILLLLCVVVALLVTGWPGWQRKELERLGANIRREMAEQRGDFLRILQNIRTDVEDAIGDAMSREGGYAGHRYRSAPPARVPDEPGPQNGTQTSERPVKRNVVKRCEAEQLSLFSVSSPAPVPTVDKPRKQVVPKEDADVPMERVQAVIHDDIPDIGDIKDID</sequence>
<reference evidence="3" key="1">
    <citation type="journal article" date="2020" name="mSystems">
        <title>Genome- and Community-Level Interaction Insights into Carbon Utilization and Element Cycling Functions of Hydrothermarchaeota in Hydrothermal Sediment.</title>
        <authorList>
            <person name="Zhou Z."/>
            <person name="Liu Y."/>
            <person name="Xu W."/>
            <person name="Pan J."/>
            <person name="Luo Z.H."/>
            <person name="Li M."/>
        </authorList>
    </citation>
    <scope>NUCLEOTIDE SEQUENCE [LARGE SCALE GENOMIC DNA]</scope>
    <source>
        <strain evidence="3">SpSt-1181</strain>
    </source>
</reference>
<feature type="compositionally biased region" description="Basic and acidic residues" evidence="1">
    <location>
        <begin position="136"/>
        <end position="149"/>
    </location>
</feature>
<dbReference type="Proteomes" id="UP000886335">
    <property type="component" value="Unassembled WGS sequence"/>
</dbReference>
<keyword evidence="2" id="KW-0472">Membrane</keyword>
<accession>A0A831SRI9</accession>
<feature type="transmembrane region" description="Helical" evidence="2">
    <location>
        <begin position="6"/>
        <end position="27"/>
    </location>
</feature>
<feature type="region of interest" description="Disordered" evidence="1">
    <location>
        <begin position="124"/>
        <end position="149"/>
    </location>
</feature>